<protein>
    <submittedName>
        <fullName evidence="1">Uncharacterized protein</fullName>
    </submittedName>
</protein>
<dbReference type="EnsemblMetazoa" id="GAUT010724-RA">
    <property type="protein sequence ID" value="GAUT010724-PA"/>
    <property type="gene ID" value="GAUT010724"/>
</dbReference>
<evidence type="ECO:0000313" key="2">
    <source>
        <dbReference type="Proteomes" id="UP000078200"/>
    </source>
</evidence>
<dbReference type="VEuPathDB" id="VectorBase:GAUT010724"/>
<keyword evidence="2" id="KW-1185">Reference proteome</keyword>
<name>A0A1A9UNY1_GLOAU</name>
<reference evidence="1" key="1">
    <citation type="submission" date="2020-05" db="UniProtKB">
        <authorList>
            <consortium name="EnsemblMetazoa"/>
        </authorList>
    </citation>
    <scope>IDENTIFICATION</scope>
    <source>
        <strain evidence="1">TTRI</strain>
    </source>
</reference>
<sequence length="396" mass="43998">MPTLLCLNGSYPGSCVVGSVGSWMVRQAVAVEESLQWPLAFASHGFPCSYLFYRFILVSFDSQPNANKATHSAETHDSRPIPERHSAHHSLYLRSITFCRVGYQWNLRWGLHLHRNRRKIQFSFPFPFESNYVTKYNKLCKLNQASIAALFVKKDKPRYTNLRWEEGLKIVVARIQQFQSTPLLGLLLCWVCYGSGICDRFVLTAIATCAVDVHVGVVLVFVKVDVAAVISDVNSNDVGIIIAIVVDVADVNICGVTATTDDSPSKVAYWRKSVAALRWADRGMSLNNCKIFWPLFARVRWYGTGFLTKRDSHLCPLGCDDGGLVAGGIIFHGPSVALPGLVANALTHTSTRGLLTGLHSHPVVAVDDFVEDALLVFYFFGLRYTTKLSFKTNETA</sequence>
<accession>A0A1A9UNY1</accession>
<proteinExistence type="predicted"/>
<dbReference type="Proteomes" id="UP000078200">
    <property type="component" value="Unassembled WGS sequence"/>
</dbReference>
<evidence type="ECO:0000313" key="1">
    <source>
        <dbReference type="EnsemblMetazoa" id="GAUT010724-PA"/>
    </source>
</evidence>
<organism evidence="1 2">
    <name type="scientific">Glossina austeni</name>
    <name type="common">Savannah tsetse fly</name>
    <dbReference type="NCBI Taxonomy" id="7395"/>
    <lineage>
        <taxon>Eukaryota</taxon>
        <taxon>Metazoa</taxon>
        <taxon>Ecdysozoa</taxon>
        <taxon>Arthropoda</taxon>
        <taxon>Hexapoda</taxon>
        <taxon>Insecta</taxon>
        <taxon>Pterygota</taxon>
        <taxon>Neoptera</taxon>
        <taxon>Endopterygota</taxon>
        <taxon>Diptera</taxon>
        <taxon>Brachycera</taxon>
        <taxon>Muscomorpha</taxon>
        <taxon>Hippoboscoidea</taxon>
        <taxon>Glossinidae</taxon>
        <taxon>Glossina</taxon>
    </lineage>
</organism>
<dbReference type="AlphaFoldDB" id="A0A1A9UNY1"/>